<dbReference type="RefSeq" id="WP_210807673.1">
    <property type="nucleotide sequence ID" value="NZ_JAGQDG010000002.1"/>
</dbReference>
<keyword evidence="4" id="KW-1185">Reference proteome</keyword>
<dbReference type="PANTHER" id="PTHR30093:SF47">
    <property type="entry name" value="TYPE IV PILUS NON-CORE MINOR PILIN PILE"/>
    <property type="match status" value="1"/>
</dbReference>
<evidence type="ECO:0000313" key="4">
    <source>
        <dbReference type="Proteomes" id="UP000672097"/>
    </source>
</evidence>
<accession>A0ABS5DVD4</accession>
<dbReference type="Gene3D" id="3.30.700.10">
    <property type="entry name" value="Glycoprotein, Type 4 Pilin"/>
    <property type="match status" value="1"/>
</dbReference>
<gene>
    <name evidence="3" type="ORF">KAK11_07195</name>
</gene>
<dbReference type="Pfam" id="PF07963">
    <property type="entry name" value="N_methyl"/>
    <property type="match status" value="1"/>
</dbReference>
<evidence type="ECO:0000256" key="2">
    <source>
        <dbReference type="SAM" id="Phobius"/>
    </source>
</evidence>
<dbReference type="InterPro" id="IPR000983">
    <property type="entry name" value="Bac_GSPG_pilin"/>
</dbReference>
<keyword evidence="2" id="KW-0812">Transmembrane</keyword>
<name>A0ABS5DVD4_9BURK</name>
<dbReference type="SUPFAM" id="SSF54523">
    <property type="entry name" value="Pili subunits"/>
    <property type="match status" value="1"/>
</dbReference>
<reference evidence="3 4" key="1">
    <citation type="submission" date="2021-04" db="EMBL/GenBank/DDBJ databases">
        <title>The genome sequence of type strain Ideonella paludis KCTC 32238.</title>
        <authorList>
            <person name="Liu Y."/>
        </authorList>
    </citation>
    <scope>NUCLEOTIDE SEQUENCE [LARGE SCALE GENOMIC DNA]</scope>
    <source>
        <strain evidence="3 4">KCTC 32238</strain>
    </source>
</reference>
<dbReference type="InterPro" id="IPR045584">
    <property type="entry name" value="Pilin-like"/>
</dbReference>
<dbReference type="PROSITE" id="PS00409">
    <property type="entry name" value="PROKAR_NTER_METHYL"/>
    <property type="match status" value="1"/>
</dbReference>
<dbReference type="InterPro" id="IPR012902">
    <property type="entry name" value="N_methyl_site"/>
</dbReference>
<dbReference type="EMBL" id="JAGQDG010000002">
    <property type="protein sequence ID" value="MBQ0935105.1"/>
    <property type="molecule type" value="Genomic_DNA"/>
</dbReference>
<dbReference type="PANTHER" id="PTHR30093">
    <property type="entry name" value="GENERAL SECRETION PATHWAY PROTEIN G"/>
    <property type="match status" value="1"/>
</dbReference>
<keyword evidence="1" id="KW-0488">Methylation</keyword>
<keyword evidence="2" id="KW-1133">Transmembrane helix</keyword>
<evidence type="ECO:0000313" key="3">
    <source>
        <dbReference type="EMBL" id="MBQ0935105.1"/>
    </source>
</evidence>
<feature type="transmembrane region" description="Helical" evidence="2">
    <location>
        <begin position="20"/>
        <end position="42"/>
    </location>
</feature>
<sequence length="161" mass="17496">MKVSGRGRSATQRGLTLVELLVVMAVLGILAWAATPMVELSVQRQREQELKRALWEIRDALDAYHLAAQQGLVAGGASGYPPSLEALVQGVPDVKAPGQMRYFLRRIPSDPFAPPSTPAALSWGLRAYDTPPDRPGPGADVYDVYSRSNRMGLNGQPVSQW</sequence>
<protein>
    <submittedName>
        <fullName evidence="3">Type II secretion system protein</fullName>
    </submittedName>
</protein>
<evidence type="ECO:0000256" key="1">
    <source>
        <dbReference type="ARBA" id="ARBA00022481"/>
    </source>
</evidence>
<dbReference type="Proteomes" id="UP000672097">
    <property type="component" value="Unassembled WGS sequence"/>
</dbReference>
<dbReference type="NCBIfam" id="TIGR02532">
    <property type="entry name" value="IV_pilin_GFxxxE"/>
    <property type="match status" value="1"/>
</dbReference>
<dbReference type="PRINTS" id="PR00813">
    <property type="entry name" value="BCTERIALGSPG"/>
</dbReference>
<comment type="caution">
    <text evidence="3">The sequence shown here is derived from an EMBL/GenBank/DDBJ whole genome shotgun (WGS) entry which is preliminary data.</text>
</comment>
<keyword evidence="2" id="KW-0472">Membrane</keyword>
<proteinExistence type="predicted"/>
<organism evidence="3 4">
    <name type="scientific">Ideonella paludis</name>
    <dbReference type="NCBI Taxonomy" id="1233411"/>
    <lineage>
        <taxon>Bacteria</taxon>
        <taxon>Pseudomonadati</taxon>
        <taxon>Pseudomonadota</taxon>
        <taxon>Betaproteobacteria</taxon>
        <taxon>Burkholderiales</taxon>
        <taxon>Sphaerotilaceae</taxon>
        <taxon>Ideonella</taxon>
    </lineage>
</organism>